<keyword evidence="3" id="KW-1185">Reference proteome</keyword>
<proteinExistence type="predicted"/>
<dbReference type="Proteomes" id="UP000294835">
    <property type="component" value="Unassembled WGS sequence"/>
</dbReference>
<dbReference type="EMBL" id="SLXP01000007">
    <property type="protein sequence ID" value="TCP40398.1"/>
    <property type="molecule type" value="Genomic_DNA"/>
</dbReference>
<accession>A0A4R2PYV0</accession>
<reference evidence="2 3" key="1">
    <citation type="submission" date="2019-03" db="EMBL/GenBank/DDBJ databases">
        <title>Genomic Encyclopedia of Type Strains, Phase IV (KMG-IV): sequencing the most valuable type-strain genomes for metagenomic binning, comparative biology and taxonomic classification.</title>
        <authorList>
            <person name="Goeker M."/>
        </authorList>
    </citation>
    <scope>NUCLEOTIDE SEQUENCE [LARGE SCALE GENOMIC DNA]</scope>
    <source>
        <strain evidence="2 3">DSM 18063</strain>
    </source>
</reference>
<evidence type="ECO:0000313" key="2">
    <source>
        <dbReference type="EMBL" id="TCP40398.1"/>
    </source>
</evidence>
<feature type="signal peptide" evidence="1">
    <location>
        <begin position="1"/>
        <end position="23"/>
    </location>
</feature>
<gene>
    <name evidence="2" type="ORF">EV662_1075</name>
</gene>
<sequence>MRRFLPALAAAGLLLGTPVPGPAQGLGGGAGMAARLNDYPTAARADYVFACMATNGQGRDVLEKCACSIDVIASILPYEAYVQAETVLSMRQVGGERMSIFRSSAMANALVAELRRAQAEAEILCF</sequence>
<comment type="caution">
    <text evidence="2">The sequence shown here is derived from an EMBL/GenBank/DDBJ whole genome shotgun (WGS) entry which is preliminary data.</text>
</comment>
<feature type="chain" id="PRO_5020838989" evidence="1">
    <location>
        <begin position="24"/>
        <end position="126"/>
    </location>
</feature>
<dbReference type="AlphaFoldDB" id="A0A4R2PYV0"/>
<organism evidence="2 3">
    <name type="scientific">Rhodovulum marinum</name>
    <dbReference type="NCBI Taxonomy" id="320662"/>
    <lineage>
        <taxon>Bacteria</taxon>
        <taxon>Pseudomonadati</taxon>
        <taxon>Pseudomonadota</taxon>
        <taxon>Alphaproteobacteria</taxon>
        <taxon>Rhodobacterales</taxon>
        <taxon>Paracoccaceae</taxon>
        <taxon>Rhodovulum</taxon>
    </lineage>
</organism>
<evidence type="ECO:0000256" key="1">
    <source>
        <dbReference type="SAM" id="SignalP"/>
    </source>
</evidence>
<keyword evidence="1" id="KW-0732">Signal</keyword>
<evidence type="ECO:0000313" key="3">
    <source>
        <dbReference type="Proteomes" id="UP000294835"/>
    </source>
</evidence>
<protein>
    <submittedName>
        <fullName evidence="2">Uncharacterized protein</fullName>
    </submittedName>
</protein>
<name>A0A4R2PYV0_9RHOB</name>